<proteinExistence type="predicted"/>
<dbReference type="PANTHER" id="PTHR33375:SF1">
    <property type="entry name" value="CHROMOSOME-PARTITIONING PROTEIN PARB-RELATED"/>
    <property type="match status" value="1"/>
</dbReference>
<dbReference type="InterPro" id="IPR036086">
    <property type="entry name" value="ParB/Sulfiredoxin_sf"/>
</dbReference>
<dbReference type="CDD" id="cd16405">
    <property type="entry name" value="RepB_like_N"/>
    <property type="match status" value="1"/>
</dbReference>
<sequence>MKRGIKRSLVRPVKPADPFESPEGEQSLPEAKPEVLSQTKASGGAGSAWKAGAVAQAQAGLDEAREKLAIDIMAGDHVIEIDPDALTDPIGSDRRANWMEHDDFLTFVESIRENGQDMPILVWPKDPEWRPDQIDPENLERVQFLILAGRRRTEAARKIGRKVRAVIASQSGRGSAESTFNMLVLRFRENDEREDLSAFERLLSIGQMFEELTSASKSKIKAKVFAERIGVHESLVSRARAVSDAREEILSTFKNAYEMSFRQLQEALAAISDDTTQKKTRSKRPRKLLVTRKVGARNLSLSTQGGRLAVSAPGMNLDKQALEGLGDVIATYLQEHGSKK</sequence>
<feature type="region of interest" description="Disordered" evidence="1">
    <location>
        <begin position="1"/>
        <end position="46"/>
    </location>
</feature>
<dbReference type="SUPFAM" id="SSF110849">
    <property type="entry name" value="ParB/Sulfiredoxin"/>
    <property type="match status" value="1"/>
</dbReference>
<dbReference type="KEGG" id="rde:RD1_A0023"/>
<geneLocation type="plasmid" evidence="3 4">
    <name>pTB1</name>
</geneLocation>
<feature type="domain" description="ParB-like N-terminal" evidence="2">
    <location>
        <begin position="79"/>
        <end position="191"/>
    </location>
</feature>
<evidence type="ECO:0000313" key="4">
    <source>
        <dbReference type="Proteomes" id="UP000007029"/>
    </source>
</evidence>
<dbReference type="InterPro" id="IPR050336">
    <property type="entry name" value="Chromosome_partition/occlusion"/>
</dbReference>
<dbReference type="GO" id="GO:0005694">
    <property type="term" value="C:chromosome"/>
    <property type="evidence" value="ECO:0007669"/>
    <property type="project" value="TreeGrafter"/>
</dbReference>
<dbReference type="HOGENOM" id="CLU_070324_0_0_5"/>
<dbReference type="EMBL" id="CP000464">
    <property type="protein sequence ID" value="ABI93325.1"/>
    <property type="molecule type" value="Genomic_DNA"/>
</dbReference>
<keyword evidence="4" id="KW-1185">Reference proteome</keyword>
<evidence type="ECO:0000313" key="3">
    <source>
        <dbReference type="EMBL" id="ABI93325.1"/>
    </source>
</evidence>
<dbReference type="Gene3D" id="1.10.10.2830">
    <property type="match status" value="1"/>
</dbReference>
<reference evidence="3 4" key="1">
    <citation type="journal article" date="2007" name="J. Bacteriol.">
        <title>The complete genome sequence of Roseobacter denitrificans reveals a mixotrophic rather than photosynthetic metabolism.</title>
        <authorList>
            <person name="Swingley W.D."/>
            <person name="Sadekar S."/>
            <person name="Mastrian S.D."/>
            <person name="Matthies H.J."/>
            <person name="Hao J."/>
            <person name="Ramos H."/>
            <person name="Acharya C.R."/>
            <person name="Conrad A.L."/>
            <person name="Taylor H.L."/>
            <person name="Dejesa L.C."/>
            <person name="Shah M.K."/>
            <person name="O'huallachain M.E."/>
            <person name="Lince M.T."/>
            <person name="Blankenship R.E."/>
            <person name="Beatty J.T."/>
            <person name="Touchman J.W."/>
        </authorList>
    </citation>
    <scope>NUCLEOTIDE SEQUENCE [LARGE SCALE GENOMIC DNA]</scope>
    <source>
        <strain evidence="4">ATCC 33942 / OCh 114</strain>
        <plasmid evidence="3 4">pTB1</plasmid>
    </source>
</reference>
<dbReference type="InterPro" id="IPR037972">
    <property type="entry name" value="RepB_N"/>
</dbReference>
<dbReference type="Proteomes" id="UP000007029">
    <property type="component" value="Plasmid pTB1"/>
</dbReference>
<evidence type="ECO:0000256" key="1">
    <source>
        <dbReference type="SAM" id="MobiDB-lite"/>
    </source>
</evidence>
<name>Q07GS4_ROSDO</name>
<dbReference type="SUPFAM" id="SSF109709">
    <property type="entry name" value="KorB DNA-binding domain-like"/>
    <property type="match status" value="1"/>
</dbReference>
<accession>Q07GS4</accession>
<gene>
    <name evidence="3" type="ordered locus">RD1_A0023</name>
</gene>
<dbReference type="GO" id="GO:0007059">
    <property type="term" value="P:chromosome segregation"/>
    <property type="evidence" value="ECO:0007669"/>
    <property type="project" value="TreeGrafter"/>
</dbReference>
<protein>
    <submittedName>
        <fullName evidence="3">RC101</fullName>
    </submittedName>
</protein>
<dbReference type="AlphaFoldDB" id="Q07GS4"/>
<dbReference type="Pfam" id="PF02195">
    <property type="entry name" value="ParB_N"/>
    <property type="match status" value="1"/>
</dbReference>
<dbReference type="SMART" id="SM00470">
    <property type="entry name" value="ParB"/>
    <property type="match status" value="1"/>
</dbReference>
<keyword evidence="3" id="KW-0614">Plasmid</keyword>
<organism evidence="3 4">
    <name type="scientific">Roseobacter denitrificans (strain ATCC 33942 / OCh 114)</name>
    <name type="common">Erythrobacter sp. (strain OCh 114)</name>
    <name type="synonym">Roseobacter denitrificans</name>
    <dbReference type="NCBI Taxonomy" id="375451"/>
    <lineage>
        <taxon>Bacteria</taxon>
        <taxon>Pseudomonadati</taxon>
        <taxon>Pseudomonadota</taxon>
        <taxon>Alphaproteobacteria</taxon>
        <taxon>Rhodobacterales</taxon>
        <taxon>Roseobacteraceae</taxon>
        <taxon>Roseobacter</taxon>
    </lineage>
</organism>
<dbReference type="RefSeq" id="WP_011655381.1">
    <property type="nucleotide sequence ID" value="NC_008386.1"/>
</dbReference>
<dbReference type="Gene3D" id="3.90.1530.30">
    <property type="match status" value="1"/>
</dbReference>
<dbReference type="PANTHER" id="PTHR33375">
    <property type="entry name" value="CHROMOSOME-PARTITIONING PROTEIN PARB-RELATED"/>
    <property type="match status" value="1"/>
</dbReference>
<dbReference type="InterPro" id="IPR003115">
    <property type="entry name" value="ParB_N"/>
</dbReference>
<dbReference type="OrthoDB" id="7812542at2"/>
<evidence type="ECO:0000259" key="2">
    <source>
        <dbReference type="SMART" id="SM00470"/>
    </source>
</evidence>